<dbReference type="SUPFAM" id="SSF48452">
    <property type="entry name" value="TPR-like"/>
    <property type="match status" value="1"/>
</dbReference>
<evidence type="ECO:0000313" key="2">
    <source>
        <dbReference type="Proteomes" id="UP001219525"/>
    </source>
</evidence>
<gene>
    <name evidence="1" type="ORF">GGX14DRAFT_658096</name>
</gene>
<dbReference type="Gene3D" id="1.25.40.10">
    <property type="entry name" value="Tetratricopeptide repeat domain"/>
    <property type="match status" value="1"/>
</dbReference>
<proteinExistence type="predicted"/>
<comment type="caution">
    <text evidence="1">The sequence shown here is derived from an EMBL/GenBank/DDBJ whole genome shotgun (WGS) entry which is preliminary data.</text>
</comment>
<name>A0AAD7E2C8_9AGAR</name>
<protein>
    <submittedName>
        <fullName evidence="1">Uncharacterized protein</fullName>
    </submittedName>
</protein>
<dbReference type="AlphaFoldDB" id="A0AAD7E2C8"/>
<dbReference type="EMBL" id="JARJCW010000006">
    <property type="protein sequence ID" value="KAJ7223418.1"/>
    <property type="molecule type" value="Genomic_DNA"/>
</dbReference>
<dbReference type="InterPro" id="IPR011990">
    <property type="entry name" value="TPR-like_helical_dom_sf"/>
</dbReference>
<sequence>MSGGEEDKRIMNTQVEIHRAKSEYSEARNIQTWILHNTPIDQNPSHHALALINLAQIDVETSASRHDVQKNIDTAYGLYKAIGHVRMLGICDSIQGALDLREGNLLAARALFQTRLSLTWGKDVESYTYCLEKLSDSRRWTASNHNSSTWTFTLLVHSLKLKQRRGIHKALQFLGDVYLTDGDNHTATSLFTVALDGFTQMEVHRGRAECMLKLGDISKQDGDVMKAEELWKIARPLFERSSQMKQVADVDDRLAGITGNCTNWSSDSVRKCPNTDQTMVEELQN</sequence>
<evidence type="ECO:0000313" key="1">
    <source>
        <dbReference type="EMBL" id="KAJ7223418.1"/>
    </source>
</evidence>
<keyword evidence="2" id="KW-1185">Reference proteome</keyword>
<organism evidence="1 2">
    <name type="scientific">Mycena pura</name>
    <dbReference type="NCBI Taxonomy" id="153505"/>
    <lineage>
        <taxon>Eukaryota</taxon>
        <taxon>Fungi</taxon>
        <taxon>Dikarya</taxon>
        <taxon>Basidiomycota</taxon>
        <taxon>Agaricomycotina</taxon>
        <taxon>Agaricomycetes</taxon>
        <taxon>Agaricomycetidae</taxon>
        <taxon>Agaricales</taxon>
        <taxon>Marasmiineae</taxon>
        <taxon>Mycenaceae</taxon>
        <taxon>Mycena</taxon>
    </lineage>
</organism>
<accession>A0AAD7E2C8</accession>
<dbReference type="Proteomes" id="UP001219525">
    <property type="component" value="Unassembled WGS sequence"/>
</dbReference>
<reference evidence="1" key="1">
    <citation type="submission" date="2023-03" db="EMBL/GenBank/DDBJ databases">
        <title>Massive genome expansion in bonnet fungi (Mycena s.s.) driven by repeated elements and novel gene families across ecological guilds.</title>
        <authorList>
            <consortium name="Lawrence Berkeley National Laboratory"/>
            <person name="Harder C.B."/>
            <person name="Miyauchi S."/>
            <person name="Viragh M."/>
            <person name="Kuo A."/>
            <person name="Thoen E."/>
            <person name="Andreopoulos B."/>
            <person name="Lu D."/>
            <person name="Skrede I."/>
            <person name="Drula E."/>
            <person name="Henrissat B."/>
            <person name="Morin E."/>
            <person name="Kohler A."/>
            <person name="Barry K."/>
            <person name="LaButti K."/>
            <person name="Morin E."/>
            <person name="Salamov A."/>
            <person name="Lipzen A."/>
            <person name="Mereny Z."/>
            <person name="Hegedus B."/>
            <person name="Baldrian P."/>
            <person name="Stursova M."/>
            <person name="Weitz H."/>
            <person name="Taylor A."/>
            <person name="Grigoriev I.V."/>
            <person name="Nagy L.G."/>
            <person name="Martin F."/>
            <person name="Kauserud H."/>
        </authorList>
    </citation>
    <scope>NUCLEOTIDE SEQUENCE</scope>
    <source>
        <strain evidence="1">9144</strain>
    </source>
</reference>